<evidence type="ECO:0000313" key="2">
    <source>
        <dbReference type="EMBL" id="MPC72046.1"/>
    </source>
</evidence>
<keyword evidence="1" id="KW-0812">Transmembrane</keyword>
<feature type="transmembrane region" description="Helical" evidence="1">
    <location>
        <begin position="54"/>
        <end position="74"/>
    </location>
</feature>
<comment type="caution">
    <text evidence="2">The sequence shown here is derived from an EMBL/GenBank/DDBJ whole genome shotgun (WGS) entry which is preliminary data.</text>
</comment>
<keyword evidence="1" id="KW-0472">Membrane</keyword>
<evidence type="ECO:0000313" key="3">
    <source>
        <dbReference type="Proteomes" id="UP000324222"/>
    </source>
</evidence>
<dbReference type="EMBL" id="VSRR010034030">
    <property type="protein sequence ID" value="MPC72046.1"/>
    <property type="molecule type" value="Genomic_DNA"/>
</dbReference>
<name>A0A5B7HQ08_PORTR</name>
<reference evidence="2 3" key="1">
    <citation type="submission" date="2019-05" db="EMBL/GenBank/DDBJ databases">
        <title>Another draft genome of Portunus trituberculatus and its Hox gene families provides insights of decapod evolution.</title>
        <authorList>
            <person name="Jeong J.-H."/>
            <person name="Song I."/>
            <person name="Kim S."/>
            <person name="Choi T."/>
            <person name="Kim D."/>
            <person name="Ryu S."/>
            <person name="Kim W."/>
        </authorList>
    </citation>
    <scope>NUCLEOTIDE SEQUENCE [LARGE SCALE GENOMIC DNA]</scope>
    <source>
        <tissue evidence="2">Muscle</tissue>
    </source>
</reference>
<accession>A0A5B7HQ08</accession>
<keyword evidence="1" id="KW-1133">Transmembrane helix</keyword>
<protein>
    <submittedName>
        <fullName evidence="2">Uncharacterized protein</fullName>
    </submittedName>
</protein>
<sequence length="153" mass="17039">MFVFNICLYSLIPSFAFLRSLSVPPHHIYPLSPYFPHHRLIPHPLSSPQYHHSFYSSFSFIAVFIVIVVFSPAVRLPHYLRPNTPQSLPALPPSCLPACPPACLPACRSSSPRNLKLTHQSTRRHCSVRRVTASLAGPELHHSPGASLISLSQ</sequence>
<dbReference type="AlphaFoldDB" id="A0A5B7HQ08"/>
<keyword evidence="3" id="KW-1185">Reference proteome</keyword>
<proteinExistence type="predicted"/>
<dbReference type="Proteomes" id="UP000324222">
    <property type="component" value="Unassembled WGS sequence"/>
</dbReference>
<evidence type="ECO:0000256" key="1">
    <source>
        <dbReference type="SAM" id="Phobius"/>
    </source>
</evidence>
<organism evidence="2 3">
    <name type="scientific">Portunus trituberculatus</name>
    <name type="common">Swimming crab</name>
    <name type="synonym">Neptunus trituberculatus</name>
    <dbReference type="NCBI Taxonomy" id="210409"/>
    <lineage>
        <taxon>Eukaryota</taxon>
        <taxon>Metazoa</taxon>
        <taxon>Ecdysozoa</taxon>
        <taxon>Arthropoda</taxon>
        <taxon>Crustacea</taxon>
        <taxon>Multicrustacea</taxon>
        <taxon>Malacostraca</taxon>
        <taxon>Eumalacostraca</taxon>
        <taxon>Eucarida</taxon>
        <taxon>Decapoda</taxon>
        <taxon>Pleocyemata</taxon>
        <taxon>Brachyura</taxon>
        <taxon>Eubrachyura</taxon>
        <taxon>Portunoidea</taxon>
        <taxon>Portunidae</taxon>
        <taxon>Portuninae</taxon>
        <taxon>Portunus</taxon>
    </lineage>
</organism>
<gene>
    <name evidence="2" type="ORF">E2C01_066339</name>
</gene>